<name>A0A6D2J2M7_9BRAS</name>
<keyword evidence="2" id="KW-1185">Reference proteome</keyword>
<evidence type="ECO:0000313" key="2">
    <source>
        <dbReference type="Proteomes" id="UP000467841"/>
    </source>
</evidence>
<evidence type="ECO:0000313" key="1">
    <source>
        <dbReference type="EMBL" id="CAA7031629.1"/>
    </source>
</evidence>
<gene>
    <name evidence="1" type="ORF">MERR_LOCUS18864</name>
</gene>
<sequence>MHEMIKKRTARPKARSSWNRALELDRVEGRVEEKIRFRVKGGVKGKQHFSGLTIDSAARSVVLWPVELENSTGWSSRWVELNSKAASFFIPACAVKLSSCTVSFLAPHVPVAP</sequence>
<dbReference type="AlphaFoldDB" id="A0A6D2J2M7"/>
<dbReference type="EMBL" id="CACVBM020001108">
    <property type="protein sequence ID" value="CAA7031629.1"/>
    <property type="molecule type" value="Genomic_DNA"/>
</dbReference>
<organism evidence="1 2">
    <name type="scientific">Microthlaspi erraticum</name>
    <dbReference type="NCBI Taxonomy" id="1685480"/>
    <lineage>
        <taxon>Eukaryota</taxon>
        <taxon>Viridiplantae</taxon>
        <taxon>Streptophyta</taxon>
        <taxon>Embryophyta</taxon>
        <taxon>Tracheophyta</taxon>
        <taxon>Spermatophyta</taxon>
        <taxon>Magnoliopsida</taxon>
        <taxon>eudicotyledons</taxon>
        <taxon>Gunneridae</taxon>
        <taxon>Pentapetalae</taxon>
        <taxon>rosids</taxon>
        <taxon>malvids</taxon>
        <taxon>Brassicales</taxon>
        <taxon>Brassicaceae</taxon>
        <taxon>Coluteocarpeae</taxon>
        <taxon>Microthlaspi</taxon>
    </lineage>
</organism>
<proteinExistence type="predicted"/>
<comment type="caution">
    <text evidence="1">The sequence shown here is derived from an EMBL/GenBank/DDBJ whole genome shotgun (WGS) entry which is preliminary data.</text>
</comment>
<reference evidence="1" key="1">
    <citation type="submission" date="2020-01" db="EMBL/GenBank/DDBJ databases">
        <authorList>
            <person name="Mishra B."/>
        </authorList>
    </citation>
    <scope>NUCLEOTIDE SEQUENCE [LARGE SCALE GENOMIC DNA]</scope>
</reference>
<protein>
    <submittedName>
        <fullName evidence="1">Uncharacterized protein</fullName>
    </submittedName>
</protein>
<accession>A0A6D2J2M7</accession>
<dbReference type="Proteomes" id="UP000467841">
    <property type="component" value="Unassembled WGS sequence"/>
</dbReference>